<dbReference type="Proteomes" id="UP000301751">
    <property type="component" value="Unassembled WGS sequence"/>
</dbReference>
<protein>
    <recommendedName>
        <fullName evidence="3 10">Protein phosphatase CheZ</fullName>
        <ecNumber evidence="10">3.1.3.-</ecNumber>
    </recommendedName>
    <alternativeName>
        <fullName evidence="9 10">Chemotaxis protein CheZ</fullName>
    </alternativeName>
</protein>
<gene>
    <name evidence="12" type="primary">cheZ_1</name>
    <name evidence="12" type="ORF">AQPW35_10670</name>
</gene>
<sequence>MSDLSDGPDALDELDALVRRLGATLAELGWDVALHQLADELPDARDRLAYVGRMTEDAAMKVLNMVDATQPVCQAAATEALALADRLEGVGTHAELGVGEARAALAEATAALRHQASLQKAHNAVLTDIMMAQDFQDLSGQVIKKVVNIIGHAEQQLQQMLAQSEGKVAVVAQREKSQLAGPQVPDKAVAQEDVDDLLASLGF</sequence>
<evidence type="ECO:0000256" key="2">
    <source>
        <dbReference type="ARBA" id="ARBA00005908"/>
    </source>
</evidence>
<evidence type="ECO:0000313" key="13">
    <source>
        <dbReference type="Proteomes" id="UP000301751"/>
    </source>
</evidence>
<dbReference type="GO" id="GO:0097588">
    <property type="term" value="P:archaeal or bacterial-type flagellum-dependent cell motility"/>
    <property type="evidence" value="ECO:0007669"/>
    <property type="project" value="UniProtKB-KW"/>
</dbReference>
<accession>A0A480ALV7</accession>
<evidence type="ECO:0000256" key="5">
    <source>
        <dbReference type="ARBA" id="ARBA00022500"/>
    </source>
</evidence>
<comment type="function">
    <text evidence="10">Plays an important role in bacterial chemotaxis signal transduction pathway by accelerating the dephosphorylation of phosphorylated CheY (CheY-P).</text>
</comment>
<keyword evidence="7 10" id="KW-0378">Hydrolase</keyword>
<keyword evidence="5 10" id="KW-0145">Chemotaxis</keyword>
<dbReference type="SUPFAM" id="SSF75708">
    <property type="entry name" value="Chemotaxis phosphatase CheZ"/>
    <property type="match status" value="1"/>
</dbReference>
<evidence type="ECO:0000256" key="4">
    <source>
        <dbReference type="ARBA" id="ARBA00022490"/>
    </source>
</evidence>
<dbReference type="AlphaFoldDB" id="A0A480ALV7"/>
<dbReference type="GO" id="GO:0050920">
    <property type="term" value="P:regulation of chemotaxis"/>
    <property type="evidence" value="ECO:0007669"/>
    <property type="project" value="InterPro"/>
</dbReference>
<comment type="similarity">
    <text evidence="2 10">Belongs to the CheZ family.</text>
</comment>
<evidence type="ECO:0000256" key="9">
    <source>
        <dbReference type="ARBA" id="ARBA00029599"/>
    </source>
</evidence>
<dbReference type="InterPro" id="IPR007439">
    <property type="entry name" value="Chemotax_Pase_CheZ"/>
</dbReference>
<keyword evidence="4 10" id="KW-0963">Cytoplasm</keyword>
<keyword evidence="13" id="KW-1185">Reference proteome</keyword>
<keyword evidence="6 10" id="KW-0283">Flagellar rotation</keyword>
<evidence type="ECO:0000256" key="7">
    <source>
        <dbReference type="ARBA" id="ARBA00022801"/>
    </source>
</evidence>
<organism evidence="12 13">
    <name type="scientific">Pseudaquabacterium pictum</name>
    <dbReference type="NCBI Taxonomy" id="2315236"/>
    <lineage>
        <taxon>Bacteria</taxon>
        <taxon>Pseudomonadati</taxon>
        <taxon>Pseudomonadota</taxon>
        <taxon>Betaproteobacteria</taxon>
        <taxon>Burkholderiales</taxon>
        <taxon>Sphaerotilaceae</taxon>
        <taxon>Pseudaquabacterium</taxon>
    </lineage>
</organism>
<comment type="subcellular location">
    <subcellularLocation>
        <location evidence="1 10">Cytoplasm</location>
    </subcellularLocation>
</comment>
<evidence type="ECO:0000256" key="8">
    <source>
        <dbReference type="ARBA" id="ARBA00022912"/>
    </source>
</evidence>
<name>A0A480ALV7_9BURK</name>
<proteinExistence type="inferred from homology"/>
<comment type="caution">
    <text evidence="12">The sequence shown here is derived from an EMBL/GenBank/DDBJ whole genome shotgun (WGS) entry which is preliminary data.</text>
</comment>
<dbReference type="GO" id="GO:0006935">
    <property type="term" value="P:chemotaxis"/>
    <property type="evidence" value="ECO:0007669"/>
    <property type="project" value="UniProtKB-KW"/>
</dbReference>
<feature type="site" description="Enhances dephosphorylation of CheY-P" evidence="11">
    <location>
        <position position="141"/>
    </location>
</feature>
<dbReference type="GO" id="GO:0005737">
    <property type="term" value="C:cytoplasm"/>
    <property type="evidence" value="ECO:0007669"/>
    <property type="project" value="UniProtKB-SubCell"/>
</dbReference>
<dbReference type="PANTHER" id="PTHR43693:SF1">
    <property type="entry name" value="PROTEIN PHOSPHATASE CHEZ"/>
    <property type="match status" value="1"/>
</dbReference>
<reference evidence="13" key="1">
    <citation type="submission" date="2019-03" db="EMBL/GenBank/DDBJ databases">
        <title>Aquabacterium pictum sp.nov., the first bacteriochlorophyll a-containing freshwater bacterium in the genus Aquabacterium of the class Betaproteobacteria.</title>
        <authorList>
            <person name="Hirose S."/>
            <person name="Tank M."/>
            <person name="Hara E."/>
            <person name="Tamaki H."/>
            <person name="Takaichi S."/>
            <person name="Haruta S."/>
            <person name="Hanada S."/>
        </authorList>
    </citation>
    <scope>NUCLEOTIDE SEQUENCE [LARGE SCALE GENOMIC DNA]</scope>
    <source>
        <strain evidence="13">W35</strain>
    </source>
</reference>
<comment type="subunit">
    <text evidence="10">Homodimer.</text>
</comment>
<evidence type="ECO:0000256" key="1">
    <source>
        <dbReference type="ARBA" id="ARBA00004496"/>
    </source>
</evidence>
<dbReference type="PIRSF" id="PIRSF002884">
    <property type="entry name" value="CheZ"/>
    <property type="match status" value="1"/>
</dbReference>
<dbReference type="EC" id="3.1.3.-" evidence="10"/>
<dbReference type="PANTHER" id="PTHR43693">
    <property type="entry name" value="PROTEIN PHOSPHATASE CHEZ"/>
    <property type="match status" value="1"/>
</dbReference>
<dbReference type="InterPro" id="IPR050992">
    <property type="entry name" value="CheZ_family_phosphatases"/>
</dbReference>
<keyword evidence="8 10" id="KW-0904">Protein phosphatase</keyword>
<dbReference type="GO" id="GO:0004721">
    <property type="term" value="F:phosphoprotein phosphatase activity"/>
    <property type="evidence" value="ECO:0007669"/>
    <property type="project" value="UniProtKB-KW"/>
</dbReference>
<evidence type="ECO:0000256" key="10">
    <source>
        <dbReference type="PIRNR" id="PIRNR002884"/>
    </source>
</evidence>
<dbReference type="EMBL" id="BJCL01000002">
    <property type="protein sequence ID" value="GCL61986.1"/>
    <property type="molecule type" value="Genomic_DNA"/>
</dbReference>
<evidence type="ECO:0000256" key="6">
    <source>
        <dbReference type="ARBA" id="ARBA00022779"/>
    </source>
</evidence>
<dbReference type="RefSeq" id="WP_162520697.1">
    <property type="nucleotide sequence ID" value="NZ_BJCL01000002.1"/>
</dbReference>
<dbReference type="Pfam" id="PF04344">
    <property type="entry name" value="CheZ"/>
    <property type="match status" value="1"/>
</dbReference>
<evidence type="ECO:0000256" key="3">
    <source>
        <dbReference type="ARBA" id="ARBA00018484"/>
    </source>
</evidence>
<evidence type="ECO:0000313" key="12">
    <source>
        <dbReference type="EMBL" id="GCL61986.1"/>
    </source>
</evidence>
<dbReference type="GO" id="GO:0009288">
    <property type="term" value="C:bacterial-type flagellum"/>
    <property type="evidence" value="ECO:0007669"/>
    <property type="project" value="InterPro"/>
</dbReference>
<evidence type="ECO:0000256" key="11">
    <source>
        <dbReference type="PIRSR" id="PIRSR002884-1"/>
    </source>
</evidence>
<dbReference type="Gene3D" id="1.10.287.500">
    <property type="entry name" value="Helix hairpin bin"/>
    <property type="match status" value="1"/>
</dbReference>